<sequence length="59" mass="5823">MNKKEADQVTGGMDPFTIAIGIIGIAGAGLSAAAAGIGLITAGIGLAVTIWDLIGNKRK</sequence>
<organism evidence="2 3">
    <name type="scientific">Veronia nyctiphanis</name>
    <dbReference type="NCBI Taxonomy" id="1278244"/>
    <lineage>
        <taxon>Bacteria</taxon>
        <taxon>Pseudomonadati</taxon>
        <taxon>Pseudomonadota</taxon>
        <taxon>Gammaproteobacteria</taxon>
        <taxon>Vibrionales</taxon>
        <taxon>Vibrionaceae</taxon>
        <taxon>Veronia</taxon>
    </lineage>
</organism>
<comment type="caution">
    <text evidence="2">The sequence shown here is derived from an EMBL/GenBank/DDBJ whole genome shotgun (WGS) entry which is preliminary data.</text>
</comment>
<dbReference type="EMBL" id="PEIB01000007">
    <property type="protein sequence ID" value="RXJ73695.1"/>
    <property type="molecule type" value="Genomic_DNA"/>
</dbReference>
<evidence type="ECO:0000313" key="2">
    <source>
        <dbReference type="EMBL" id="RXJ73695.1"/>
    </source>
</evidence>
<feature type="transmembrane region" description="Helical" evidence="1">
    <location>
        <begin position="18"/>
        <end position="51"/>
    </location>
</feature>
<name>A0A4Q0YSM7_9GAMM</name>
<accession>A0A4Q0YSM7</accession>
<protein>
    <submittedName>
        <fullName evidence="2">Uncharacterized protein</fullName>
    </submittedName>
</protein>
<keyword evidence="3" id="KW-1185">Reference proteome</keyword>
<evidence type="ECO:0000256" key="1">
    <source>
        <dbReference type="SAM" id="Phobius"/>
    </source>
</evidence>
<dbReference type="AlphaFoldDB" id="A0A4Q0YSM7"/>
<evidence type="ECO:0000313" key="3">
    <source>
        <dbReference type="Proteomes" id="UP000290287"/>
    </source>
</evidence>
<dbReference type="Proteomes" id="UP000290287">
    <property type="component" value="Unassembled WGS sequence"/>
</dbReference>
<reference evidence="2 3" key="1">
    <citation type="submission" date="2017-10" db="EMBL/GenBank/DDBJ databases">
        <title>Nyctiphanis sp. nov., isolated from the stomach of the euphausiid Nyctiphanes simplex (Hansen, 1911) in the Gulf of California.</title>
        <authorList>
            <person name="Gomez-Gil B."/>
            <person name="Aguilar-Mendez M."/>
            <person name="Lopez-Cortes A."/>
            <person name="Gomez-Gutierrez J."/>
            <person name="Roque A."/>
            <person name="Lang E."/>
            <person name="Gonzalez-Castillo A."/>
        </authorList>
    </citation>
    <scope>NUCLEOTIDE SEQUENCE [LARGE SCALE GENOMIC DNA]</scope>
    <source>
        <strain evidence="2 3">CAIM 600</strain>
    </source>
</reference>
<keyword evidence="1" id="KW-1133">Transmembrane helix</keyword>
<keyword evidence="1" id="KW-0472">Membrane</keyword>
<gene>
    <name evidence="2" type="ORF">CS022_08115</name>
</gene>
<proteinExistence type="predicted"/>
<dbReference type="RefSeq" id="WP_129121859.1">
    <property type="nucleotide sequence ID" value="NZ_PEIB01000007.1"/>
</dbReference>
<keyword evidence="1" id="KW-0812">Transmembrane</keyword>